<organism evidence="2 3">
    <name type="scientific">Geodermatophilus pulveris</name>
    <dbReference type="NCBI Taxonomy" id="1564159"/>
    <lineage>
        <taxon>Bacteria</taxon>
        <taxon>Bacillati</taxon>
        <taxon>Actinomycetota</taxon>
        <taxon>Actinomycetes</taxon>
        <taxon>Geodermatophilales</taxon>
        <taxon>Geodermatophilaceae</taxon>
        <taxon>Geodermatophilus</taxon>
    </lineage>
</organism>
<dbReference type="AlphaFoldDB" id="A0A239AK01"/>
<protein>
    <submittedName>
        <fullName evidence="2">Heparin binding hemagglutinin HbhA</fullName>
    </submittedName>
</protein>
<feature type="region of interest" description="Disordered" evidence="1">
    <location>
        <begin position="194"/>
        <end position="253"/>
    </location>
</feature>
<feature type="compositionally biased region" description="Basic and acidic residues" evidence="1">
    <location>
        <begin position="194"/>
        <end position="206"/>
    </location>
</feature>
<evidence type="ECO:0000313" key="3">
    <source>
        <dbReference type="Proteomes" id="UP000198373"/>
    </source>
</evidence>
<feature type="compositionally biased region" description="Low complexity" evidence="1">
    <location>
        <begin position="228"/>
        <end position="243"/>
    </location>
</feature>
<dbReference type="InterPro" id="IPR008611">
    <property type="entry name" value="SctB2-like"/>
</dbReference>
<dbReference type="Pfam" id="PF05802">
    <property type="entry name" value="SctB2"/>
    <property type="match status" value="1"/>
</dbReference>
<gene>
    <name evidence="2" type="ORF">SAMN06893096_10167</name>
</gene>
<dbReference type="RefSeq" id="WP_089303635.1">
    <property type="nucleotide sequence ID" value="NZ_FZOO01000001.1"/>
</dbReference>
<proteinExistence type="predicted"/>
<dbReference type="Proteomes" id="UP000198373">
    <property type="component" value="Unassembled WGS sequence"/>
</dbReference>
<evidence type="ECO:0000256" key="1">
    <source>
        <dbReference type="SAM" id="MobiDB-lite"/>
    </source>
</evidence>
<keyword evidence="3" id="KW-1185">Reference proteome</keyword>
<reference evidence="3" key="1">
    <citation type="submission" date="2017-06" db="EMBL/GenBank/DDBJ databases">
        <authorList>
            <person name="Varghese N."/>
            <person name="Submissions S."/>
        </authorList>
    </citation>
    <scope>NUCLEOTIDE SEQUENCE [LARGE SCALE GENOMIC DNA]</scope>
    <source>
        <strain evidence="3">DSM 46839</strain>
    </source>
</reference>
<accession>A0A239AK01</accession>
<sequence length="253" mass="26472">MKTPSKDALKGYGSTVAVQNKTVLLAAVGAGDLAVERALAVAGTLRSRAEALPGEAQVQLDLAAKEARTRAEEAADRARDAVRTARTSAQQVATAVRPETVVSTVAGLVSTARTQTVATIETLAVRGAEVVEELRRQPGVRAVVGRAERAVDAVEDALEDVLEETAETVAETSSEVTSLAQKTAARAEKAIDRAEQATHEAAEEARSSIGEVAPEQPETPARKRAAAKKTTAARTSSGTTARVTRPRTAKRTE</sequence>
<evidence type="ECO:0000313" key="2">
    <source>
        <dbReference type="EMBL" id="SNR96006.1"/>
    </source>
</evidence>
<name>A0A239AK01_9ACTN</name>
<dbReference type="EMBL" id="FZOO01000001">
    <property type="protein sequence ID" value="SNR96006.1"/>
    <property type="molecule type" value="Genomic_DNA"/>
</dbReference>
<feature type="compositionally biased region" description="Basic residues" evidence="1">
    <location>
        <begin position="244"/>
        <end position="253"/>
    </location>
</feature>